<reference evidence="2 3" key="1">
    <citation type="submission" date="2020-08" db="EMBL/GenBank/DDBJ databases">
        <title>Genomic Encyclopedia of Type Strains, Phase IV (KMG-IV): sequencing the most valuable type-strain genomes for metagenomic binning, comparative biology and taxonomic classification.</title>
        <authorList>
            <person name="Goeker M."/>
        </authorList>
    </citation>
    <scope>NUCLEOTIDE SEQUENCE [LARGE SCALE GENOMIC DNA]</scope>
    <source>
        <strain evidence="2 3">DSM 29007</strain>
    </source>
</reference>
<dbReference type="InterPro" id="IPR024079">
    <property type="entry name" value="MetalloPept_cat_dom_sf"/>
</dbReference>
<dbReference type="InterPro" id="IPR013783">
    <property type="entry name" value="Ig-like_fold"/>
</dbReference>
<feature type="signal peptide" evidence="1">
    <location>
        <begin position="1"/>
        <end position="22"/>
    </location>
</feature>
<sequence length="367" mass="39339">MKMKLWKLVPALLGAAVLAACSDTSGGSEPLAVQPQDDLVERIVNMGFDKTRIVDEGGYFLVEGDIRIEKAALRRQTGPRTQRVVSTIAANRRTITVNLTAIAAENTSWANATRAAMANWSASQGGGITFVETTGVADVVVSFVNWGNNCAAAQGSWPMNGAPGTTVVVNRQYLTTYSYAQQVWVMTHELGHNLGLAHTNTNDGSPVYGTPSGDGASVMNNGNFYGGCPPNAPSWSGLSYYDQLALRNLYPLPPVTGVTVANVGGQVQVSWNAVAGATSYWVERVEERTVNDYYANYSNTTVNSDGAAQAFGTSYATGNAWTGVSSCLWVYAWAYDDQSTYFYRVTANFPNGTSAMYTSVYTEDATC</sequence>
<evidence type="ECO:0000313" key="2">
    <source>
        <dbReference type="EMBL" id="MBB6072340.1"/>
    </source>
</evidence>
<dbReference type="Proteomes" id="UP000582837">
    <property type="component" value="Unassembled WGS sequence"/>
</dbReference>
<keyword evidence="1" id="KW-0732">Signal</keyword>
<dbReference type="PROSITE" id="PS51257">
    <property type="entry name" value="PROKAR_LIPOPROTEIN"/>
    <property type="match status" value="1"/>
</dbReference>
<dbReference type="InterPro" id="IPR024653">
    <property type="entry name" value="Peptidase_M10/M27/M57"/>
</dbReference>
<dbReference type="AlphaFoldDB" id="A0A841H2W0"/>
<proteinExistence type="predicted"/>
<evidence type="ECO:0000256" key="1">
    <source>
        <dbReference type="SAM" id="SignalP"/>
    </source>
</evidence>
<dbReference type="GO" id="GO:0008237">
    <property type="term" value="F:metallopeptidase activity"/>
    <property type="evidence" value="ECO:0007669"/>
    <property type="project" value="InterPro"/>
</dbReference>
<name>A0A841H2W0_9BACT</name>
<protein>
    <recommendedName>
        <fullName evidence="4">Dual-action HEIGH metallo-peptidase</fullName>
    </recommendedName>
</protein>
<feature type="chain" id="PRO_5032690607" description="Dual-action HEIGH metallo-peptidase" evidence="1">
    <location>
        <begin position="23"/>
        <end position="367"/>
    </location>
</feature>
<evidence type="ECO:0000313" key="3">
    <source>
        <dbReference type="Proteomes" id="UP000582837"/>
    </source>
</evidence>
<dbReference type="RefSeq" id="WP_170036531.1">
    <property type="nucleotide sequence ID" value="NZ_JABDTL010000002.1"/>
</dbReference>
<dbReference type="SUPFAM" id="SSF55486">
    <property type="entry name" value="Metalloproteases ('zincins'), catalytic domain"/>
    <property type="match status" value="1"/>
</dbReference>
<accession>A0A841H2W0</accession>
<comment type="caution">
    <text evidence="2">The sequence shown here is derived from an EMBL/GenBank/DDBJ whole genome shotgun (WGS) entry which is preliminary data.</text>
</comment>
<organism evidence="2 3">
    <name type="scientific">Longimicrobium terrae</name>
    <dbReference type="NCBI Taxonomy" id="1639882"/>
    <lineage>
        <taxon>Bacteria</taxon>
        <taxon>Pseudomonadati</taxon>
        <taxon>Gemmatimonadota</taxon>
        <taxon>Longimicrobiia</taxon>
        <taxon>Longimicrobiales</taxon>
        <taxon>Longimicrobiaceae</taxon>
        <taxon>Longimicrobium</taxon>
    </lineage>
</organism>
<gene>
    <name evidence="2" type="ORF">HNQ61_004002</name>
</gene>
<evidence type="ECO:0008006" key="4">
    <source>
        <dbReference type="Google" id="ProtNLM"/>
    </source>
</evidence>
<dbReference type="Gene3D" id="2.60.40.10">
    <property type="entry name" value="Immunoglobulins"/>
    <property type="match status" value="1"/>
</dbReference>
<dbReference type="Pfam" id="PF12388">
    <property type="entry name" value="Peptidase_M57"/>
    <property type="match status" value="1"/>
</dbReference>
<dbReference type="Gene3D" id="3.40.390.10">
    <property type="entry name" value="Collagenase (Catalytic Domain)"/>
    <property type="match status" value="1"/>
</dbReference>
<dbReference type="EMBL" id="JACHIA010000014">
    <property type="protein sequence ID" value="MBB6072340.1"/>
    <property type="molecule type" value="Genomic_DNA"/>
</dbReference>
<keyword evidence="3" id="KW-1185">Reference proteome</keyword>